<dbReference type="InterPro" id="IPR032287">
    <property type="entry name" value="DUF4838"/>
</dbReference>
<dbReference type="PANTHER" id="PTHR47406:SF2">
    <property type="entry name" value="ALPHA GLUCURONIDASE N-TERMINAL DOMAIN-CONTAINING PROTEIN"/>
    <property type="match status" value="1"/>
</dbReference>
<dbReference type="EMBL" id="LGVR01000003">
    <property type="protein sequence ID" value="KOA90364.1"/>
    <property type="molecule type" value="Genomic_DNA"/>
</dbReference>
<reference evidence="1 2" key="1">
    <citation type="submission" date="2015-07" db="EMBL/GenBank/DDBJ databases">
        <title>Draft genome sequences of 17 French Clostridium botulinum group III.</title>
        <authorList>
            <person name="Woudstra C."/>
            <person name="Le Marechal C."/>
            <person name="Souillard R."/>
            <person name="Bayon-Auboyer M.-H."/>
            <person name="Dessouter D."/>
            <person name="Fach P."/>
        </authorList>
    </citation>
    <scope>NUCLEOTIDE SEQUENCE [LARGE SCALE GENOMIC DNA]</scope>
    <source>
        <strain evidence="1 2">12LNRI-CD</strain>
    </source>
</reference>
<accession>A0A9Q1V104</accession>
<dbReference type="RefSeq" id="WP_052873293.1">
    <property type="nucleotide sequence ID" value="NZ_LGVR01000003.1"/>
</dbReference>
<dbReference type="Pfam" id="PF16126">
    <property type="entry name" value="DUF4838"/>
    <property type="match status" value="1"/>
</dbReference>
<dbReference type="Proteomes" id="UP000037540">
    <property type="component" value="Unassembled WGS sequence"/>
</dbReference>
<dbReference type="AlphaFoldDB" id="A0A9Q1V104"/>
<dbReference type="PANTHER" id="PTHR47406">
    <property type="entry name" value="COAGULATION FACTOR 5/8 TYPE, C-TERMINAL"/>
    <property type="match status" value="1"/>
</dbReference>
<evidence type="ECO:0000313" key="1">
    <source>
        <dbReference type="EMBL" id="KOA90364.1"/>
    </source>
</evidence>
<proteinExistence type="predicted"/>
<comment type="caution">
    <text evidence="1">The sequence shown here is derived from an EMBL/GenBank/DDBJ whole genome shotgun (WGS) entry which is preliminary data.</text>
</comment>
<protein>
    <submittedName>
        <fullName evidence="1">KCNMB2, ball and chain domain protein</fullName>
    </submittedName>
</protein>
<evidence type="ECO:0000313" key="2">
    <source>
        <dbReference type="Proteomes" id="UP000037540"/>
    </source>
</evidence>
<sequence length="635" mass="73514">MNLFVDKKLEKETFIIGELNYYFRKMTNCSKVKIIGNKEDADISLVIQQDLSEFGLPAVDDTYLDDQYVIDITNGRGIIYGGNIRSILLAIYRLLTECGCYFLRPGKKYEVIPLIELNKITIRLAEQASLRHRGVCIEGADSVENIVDFIEWLPKIGFNSFFVQFENPYPFLKRWYGHEFNNNLHKEAFSTHISDSYSDIIDNAMAVRHLLHHRVGHGWTSEVLGFSSKYGWTLGGGLTDETREYAALVNGKRELFDNGAIFTSICMSNKKAIDKMVNMIVNYSEEHQNIDILHVWLSDARNNICECENCLEISPTDQYVSLLNEIDTALSQKGLNTKICFLLYHELLWPPIKNQINNPERFIMMFAPITRTFEKSYKEHGNLIPSHPYVRNNMILPNSLEELLIYLKEWQAKVPSDGFVYDYPLGRAHYGDLGYMKISKIISKDISYLKDLNLNGYISCQELRVGNPTNFPNYLMGKLLWNTELNYEQIEKEYFKAMYGTRYQKVIKYLKSISILSNCDYFNAIGERFNPELACKFSKIVDLCNDMLPILRKEATSNVGLVSRMWEELIYHNTYCELLAKALSSLASGKENANDLYNEFITFIQLNETEFQNILDVYRIIEVSKNYTGFIFTNE</sequence>
<name>A0A9Q1V104_CLOBO</name>
<organism evidence="1 2">
    <name type="scientific">Clostridium botulinum</name>
    <dbReference type="NCBI Taxonomy" id="1491"/>
    <lineage>
        <taxon>Bacteria</taxon>
        <taxon>Bacillati</taxon>
        <taxon>Bacillota</taxon>
        <taxon>Clostridia</taxon>
        <taxon>Eubacteriales</taxon>
        <taxon>Clostridiaceae</taxon>
        <taxon>Clostridium</taxon>
    </lineage>
</organism>
<gene>
    <name evidence="1" type="ORF">ADU74_00815</name>
</gene>